<proteinExistence type="predicted"/>
<reference evidence="1 2" key="1">
    <citation type="journal article" date="2021" name="Elife">
        <title>Chloroplast acquisition without the gene transfer in kleptoplastic sea slugs, Plakobranchus ocellatus.</title>
        <authorList>
            <person name="Maeda T."/>
            <person name="Takahashi S."/>
            <person name="Yoshida T."/>
            <person name="Shimamura S."/>
            <person name="Takaki Y."/>
            <person name="Nagai Y."/>
            <person name="Toyoda A."/>
            <person name="Suzuki Y."/>
            <person name="Arimoto A."/>
            <person name="Ishii H."/>
            <person name="Satoh N."/>
            <person name="Nishiyama T."/>
            <person name="Hasebe M."/>
            <person name="Maruyama T."/>
            <person name="Minagawa J."/>
            <person name="Obokata J."/>
            <person name="Shigenobu S."/>
        </authorList>
    </citation>
    <scope>NUCLEOTIDE SEQUENCE [LARGE SCALE GENOMIC DNA]</scope>
</reference>
<keyword evidence="1" id="KW-0812">Transmembrane</keyword>
<dbReference type="AlphaFoldDB" id="A0AAV4BTY5"/>
<accession>A0AAV4BTY5</accession>
<dbReference type="Proteomes" id="UP000735302">
    <property type="component" value="Unassembled WGS sequence"/>
</dbReference>
<organism evidence="1 2">
    <name type="scientific">Plakobranchus ocellatus</name>
    <dbReference type="NCBI Taxonomy" id="259542"/>
    <lineage>
        <taxon>Eukaryota</taxon>
        <taxon>Metazoa</taxon>
        <taxon>Spiralia</taxon>
        <taxon>Lophotrochozoa</taxon>
        <taxon>Mollusca</taxon>
        <taxon>Gastropoda</taxon>
        <taxon>Heterobranchia</taxon>
        <taxon>Euthyneura</taxon>
        <taxon>Panpulmonata</taxon>
        <taxon>Sacoglossa</taxon>
        <taxon>Placobranchoidea</taxon>
        <taxon>Plakobranchidae</taxon>
        <taxon>Plakobranchus</taxon>
    </lineage>
</organism>
<evidence type="ECO:0000313" key="2">
    <source>
        <dbReference type="Proteomes" id="UP000735302"/>
    </source>
</evidence>
<evidence type="ECO:0000313" key="1">
    <source>
        <dbReference type="EMBL" id="GFO22760.1"/>
    </source>
</evidence>
<dbReference type="EMBL" id="BLXT01005451">
    <property type="protein sequence ID" value="GFO22760.1"/>
    <property type="molecule type" value="Genomic_DNA"/>
</dbReference>
<keyword evidence="2" id="KW-1185">Reference proteome</keyword>
<sequence>MQAYTSSQKRCLLLALLFCVLFVSTNFANKYVLSVLKFTYPTIFQGLHQALHQYVSYPHLHCLVGMAAEGIVKFQPFEACDPPLTFLEPILQTPSDIPKCHGLSHELYSLEFRVSKQFRVSSSSCHI</sequence>
<keyword evidence="1" id="KW-0472">Membrane</keyword>
<protein>
    <submittedName>
        <fullName evidence="1">Transmembrane protein 241</fullName>
    </submittedName>
</protein>
<comment type="caution">
    <text evidence="1">The sequence shown here is derived from an EMBL/GenBank/DDBJ whole genome shotgun (WGS) entry which is preliminary data.</text>
</comment>
<gene>
    <name evidence="1" type="ORF">PoB_004926500</name>
</gene>
<name>A0AAV4BTY5_9GAST</name>